<dbReference type="RefSeq" id="WP_002698415.1">
    <property type="nucleotide sequence ID" value="NZ_AAWS01000017.1"/>
</dbReference>
<evidence type="ECO:0000256" key="3">
    <source>
        <dbReference type="ARBA" id="ARBA00023027"/>
    </source>
</evidence>
<organism evidence="4 5">
    <name type="scientific">Microscilla marina ATCC 23134</name>
    <dbReference type="NCBI Taxonomy" id="313606"/>
    <lineage>
        <taxon>Bacteria</taxon>
        <taxon>Pseudomonadati</taxon>
        <taxon>Bacteroidota</taxon>
        <taxon>Cytophagia</taxon>
        <taxon>Cytophagales</taxon>
        <taxon>Microscillaceae</taxon>
        <taxon>Microscilla</taxon>
    </lineage>
</organism>
<keyword evidence="3" id="KW-0520">NAD</keyword>
<evidence type="ECO:0000256" key="1">
    <source>
        <dbReference type="ARBA" id="ARBA00022723"/>
    </source>
</evidence>
<dbReference type="AlphaFoldDB" id="A1ZN43"/>
<protein>
    <submittedName>
        <fullName evidence="4">4-hydroxythreonine-4-phosphate dehydrogenase</fullName>
        <ecNumber evidence="4">1.1.1.262</ecNumber>
    </submittedName>
</protein>
<dbReference type="GO" id="GO:0050570">
    <property type="term" value="F:4-hydroxythreonine-4-phosphate dehydrogenase activity"/>
    <property type="evidence" value="ECO:0007669"/>
    <property type="project" value="UniProtKB-EC"/>
</dbReference>
<name>A1ZN43_MICM2</name>
<gene>
    <name evidence="4" type="ORF">M23134_03485</name>
</gene>
<comment type="caution">
    <text evidence="4">The sequence shown here is derived from an EMBL/GenBank/DDBJ whole genome shotgun (WGS) entry which is preliminary data.</text>
</comment>
<dbReference type="EC" id="1.1.1.262" evidence="4"/>
<dbReference type="GO" id="GO:0051287">
    <property type="term" value="F:NAD binding"/>
    <property type="evidence" value="ECO:0007669"/>
    <property type="project" value="InterPro"/>
</dbReference>
<keyword evidence="2 4" id="KW-0560">Oxidoreductase</keyword>
<sequence>MAAEDNKPVIGITMGDYNGVGTEVILKALANKRILKICTPVIYGSMAVISKYRKILKLDSWYINQVNRVTQISFKKTNLVHCTKQKTPEIVPGKVSQQAGEFALESIEAATKDLKQGLIDAVITAPINKHTIQSPDFDFPGHTEYFTTQANITESLMMMVSPSMKVAVFTGHVPLAEISQHITRDKMFSKVALLQATLQKDFNIQKPKIAVLGLNPHAGEEGMLGNEEQQIIKPAVIEMKKKGNLVFGPYPADGFFGTHDYKKFDAVLAMYHDQGLIPFKTLAFADGVNYTCGLPFVRTSPDHGTAYKIAGKNLADETSFREAIFTACDVVKNRKLQMTDQA</sequence>
<keyword evidence="5" id="KW-1185">Reference proteome</keyword>
<dbReference type="SUPFAM" id="SSF53659">
    <property type="entry name" value="Isocitrate/Isopropylmalate dehydrogenase-like"/>
    <property type="match status" value="1"/>
</dbReference>
<dbReference type="eggNOG" id="COG1995">
    <property type="taxonomic scope" value="Bacteria"/>
</dbReference>
<keyword evidence="1" id="KW-0479">Metal-binding</keyword>
<dbReference type="OrthoDB" id="9801783at2"/>
<proteinExistence type="predicted"/>
<dbReference type="PANTHER" id="PTHR30004:SF6">
    <property type="entry name" value="D-THREONATE 4-PHOSPHATE DEHYDROGENASE"/>
    <property type="match status" value="1"/>
</dbReference>
<dbReference type="Gene3D" id="3.40.718.10">
    <property type="entry name" value="Isopropylmalate Dehydrogenase"/>
    <property type="match status" value="1"/>
</dbReference>
<evidence type="ECO:0000313" key="4">
    <source>
        <dbReference type="EMBL" id="EAY28224.1"/>
    </source>
</evidence>
<evidence type="ECO:0000256" key="2">
    <source>
        <dbReference type="ARBA" id="ARBA00023002"/>
    </source>
</evidence>
<reference evidence="4 5" key="1">
    <citation type="submission" date="2007-01" db="EMBL/GenBank/DDBJ databases">
        <authorList>
            <person name="Haygood M."/>
            <person name="Podell S."/>
            <person name="Anderson C."/>
            <person name="Hopkinson B."/>
            <person name="Roe K."/>
            <person name="Barbeau K."/>
            <person name="Gaasterland T."/>
            <person name="Ferriera S."/>
            <person name="Johnson J."/>
            <person name="Kravitz S."/>
            <person name="Beeson K."/>
            <person name="Sutton G."/>
            <person name="Rogers Y.-H."/>
            <person name="Friedman R."/>
            <person name="Frazier M."/>
            <person name="Venter J.C."/>
        </authorList>
    </citation>
    <scope>NUCLEOTIDE SEQUENCE [LARGE SCALE GENOMIC DNA]</scope>
    <source>
        <strain evidence="4 5">ATCC 23134</strain>
    </source>
</reference>
<evidence type="ECO:0000313" key="5">
    <source>
        <dbReference type="Proteomes" id="UP000004095"/>
    </source>
</evidence>
<accession>A1ZN43</accession>
<dbReference type="NCBIfam" id="TIGR00557">
    <property type="entry name" value="pdxA"/>
    <property type="match status" value="1"/>
</dbReference>
<dbReference type="Pfam" id="PF04166">
    <property type="entry name" value="PdxA"/>
    <property type="match status" value="1"/>
</dbReference>
<dbReference type="InterPro" id="IPR005255">
    <property type="entry name" value="PdxA_fam"/>
</dbReference>
<dbReference type="PANTHER" id="PTHR30004">
    <property type="entry name" value="4-HYDROXYTHREONINE-4-PHOSPHATE DEHYDROGENASE"/>
    <property type="match status" value="1"/>
</dbReference>
<dbReference type="EMBL" id="AAWS01000017">
    <property type="protein sequence ID" value="EAY28224.1"/>
    <property type="molecule type" value="Genomic_DNA"/>
</dbReference>
<dbReference type="Proteomes" id="UP000004095">
    <property type="component" value="Unassembled WGS sequence"/>
</dbReference>
<dbReference type="GO" id="GO:0046872">
    <property type="term" value="F:metal ion binding"/>
    <property type="evidence" value="ECO:0007669"/>
    <property type="project" value="UniProtKB-KW"/>
</dbReference>